<dbReference type="Pfam" id="PF00551">
    <property type="entry name" value="Formyl_trans_N"/>
    <property type="match status" value="1"/>
</dbReference>
<organism evidence="3">
    <name type="scientific">marine metagenome</name>
    <dbReference type="NCBI Taxonomy" id="408172"/>
    <lineage>
        <taxon>unclassified sequences</taxon>
        <taxon>metagenomes</taxon>
        <taxon>ecological metagenomes</taxon>
    </lineage>
</organism>
<dbReference type="SUPFAM" id="SSF53328">
    <property type="entry name" value="Formyltransferase"/>
    <property type="match status" value="1"/>
</dbReference>
<sequence length="220" mass="25978">MNYVFCAYREYSQNVYNKLKKRYKNIFLIKKKEDLTISNIHKIRPKYIFFPDWSWIVPNEIVKLNNCICLHESNLPKFRGGSPIQNQIIKGIEKTKTTAFLMNSKLDAGDILLQQDLSLEGSLDDVISRMEKNDYEIICKIIQGKSKRRKQRGIPSFYKRRTPEQSELINLNHPKSFMYNFIRMLADPYPNAFIRIGKRKIIFKLAKFDGRNLSFQGVIE</sequence>
<name>A0A382A9Y0_9ZZZZ</name>
<reference evidence="3" key="1">
    <citation type="submission" date="2018-05" db="EMBL/GenBank/DDBJ databases">
        <authorList>
            <person name="Lanie J.A."/>
            <person name="Ng W.-L."/>
            <person name="Kazmierczak K.M."/>
            <person name="Andrzejewski T.M."/>
            <person name="Davidsen T.M."/>
            <person name="Wayne K.J."/>
            <person name="Tettelin H."/>
            <person name="Glass J.I."/>
            <person name="Rusch D."/>
            <person name="Podicherti R."/>
            <person name="Tsui H.-C.T."/>
            <person name="Winkler M.E."/>
        </authorList>
    </citation>
    <scope>NUCLEOTIDE SEQUENCE</scope>
</reference>
<feature type="domain" description="Methionyl-tRNA formyltransferase-like C-terminal" evidence="2">
    <location>
        <begin position="163"/>
        <end position="209"/>
    </location>
</feature>
<dbReference type="Gene3D" id="3.10.25.20">
    <property type="match status" value="1"/>
</dbReference>
<evidence type="ECO:0000259" key="1">
    <source>
        <dbReference type="Pfam" id="PF00551"/>
    </source>
</evidence>
<proteinExistence type="predicted"/>
<dbReference type="PANTHER" id="PTHR11138">
    <property type="entry name" value="METHIONYL-TRNA FORMYLTRANSFERASE"/>
    <property type="match status" value="1"/>
</dbReference>
<dbReference type="GO" id="GO:0004479">
    <property type="term" value="F:methionyl-tRNA formyltransferase activity"/>
    <property type="evidence" value="ECO:0007669"/>
    <property type="project" value="TreeGrafter"/>
</dbReference>
<dbReference type="InterPro" id="IPR036477">
    <property type="entry name" value="Formyl_transf_N_sf"/>
</dbReference>
<evidence type="ECO:0000313" key="3">
    <source>
        <dbReference type="EMBL" id="SVA98325.1"/>
    </source>
</evidence>
<protein>
    <submittedName>
        <fullName evidence="3">Uncharacterized protein</fullName>
    </submittedName>
</protein>
<dbReference type="Gene3D" id="3.40.50.170">
    <property type="entry name" value="Formyl transferase, N-terminal domain"/>
    <property type="match status" value="1"/>
</dbReference>
<accession>A0A382A9Y0</accession>
<gene>
    <name evidence="3" type="ORF">METZ01_LOCUS151179</name>
</gene>
<dbReference type="InterPro" id="IPR002376">
    <property type="entry name" value="Formyl_transf_N"/>
</dbReference>
<dbReference type="PANTHER" id="PTHR11138:SF5">
    <property type="entry name" value="METHIONYL-TRNA FORMYLTRANSFERASE, MITOCHONDRIAL"/>
    <property type="match status" value="1"/>
</dbReference>
<dbReference type="InterPro" id="IPR011034">
    <property type="entry name" value="Formyl_transferase-like_C_sf"/>
</dbReference>
<evidence type="ECO:0000259" key="2">
    <source>
        <dbReference type="Pfam" id="PF21553"/>
    </source>
</evidence>
<feature type="domain" description="Formyl transferase N-terminal" evidence="1">
    <location>
        <begin position="35"/>
        <end position="137"/>
    </location>
</feature>
<dbReference type="InterPro" id="IPR049355">
    <property type="entry name" value="Formyl_trans-like_C"/>
</dbReference>
<dbReference type="AlphaFoldDB" id="A0A382A9Y0"/>
<dbReference type="Pfam" id="PF21553">
    <property type="entry name" value="Formyl_trans_C_2"/>
    <property type="match status" value="1"/>
</dbReference>
<dbReference type="SUPFAM" id="SSF50486">
    <property type="entry name" value="FMT C-terminal domain-like"/>
    <property type="match status" value="1"/>
</dbReference>
<dbReference type="GO" id="GO:0005829">
    <property type="term" value="C:cytosol"/>
    <property type="evidence" value="ECO:0007669"/>
    <property type="project" value="TreeGrafter"/>
</dbReference>
<dbReference type="EMBL" id="UINC01024528">
    <property type="protein sequence ID" value="SVA98325.1"/>
    <property type="molecule type" value="Genomic_DNA"/>
</dbReference>